<accession>B2RKD0</accession>
<gene>
    <name evidence="2" type="ordered locus">PGN_1306</name>
</gene>
<evidence type="ECO:0000313" key="3">
    <source>
        <dbReference type="Proteomes" id="UP000008842"/>
    </source>
</evidence>
<dbReference type="Proteomes" id="UP000008842">
    <property type="component" value="Chromosome"/>
</dbReference>
<dbReference type="KEGG" id="pgn:PGN_1306"/>
<sequence length="83" mass="9824">MRRLWKRYSSLFVIGIFLLCPNKAGRYDGYGRDGTGLMSRGVYVAYSLLFGRKLFVNIVLYQSYKLFYKEFYTLDRSILGRQI</sequence>
<reference evidence="2 3" key="1">
    <citation type="journal article" date="2008" name="DNA Res.">
        <title>Determination of the genome sequence of Porphyromonas gingivalis strain ATCC 33277 and genomic comparison with strain W83 revealed extensive genome rearrangements in P. gingivalis.</title>
        <authorList>
            <person name="Naito M."/>
            <person name="Hirakawa H."/>
            <person name="Yamashita A."/>
            <person name="Ohara N."/>
            <person name="Shoji M."/>
            <person name="Yukitake H."/>
            <person name="Nakayama K."/>
            <person name="Toh H."/>
            <person name="Yoshimura F."/>
            <person name="Kuhara S."/>
            <person name="Hattori M."/>
            <person name="Hayashi T."/>
            <person name="Nakayama K."/>
        </authorList>
    </citation>
    <scope>NUCLEOTIDE SEQUENCE [LARGE SCALE GENOMIC DNA]</scope>
    <source>
        <strain evidence="3">ATCC 33277 / DSM 20709 / CIP 103683 / JCM 12257 / NCTC 11834 / 2561</strain>
    </source>
</reference>
<dbReference type="HOGENOM" id="CLU_2808794_0_0_10"/>
<evidence type="ECO:0000256" key="1">
    <source>
        <dbReference type="SAM" id="Phobius"/>
    </source>
</evidence>
<dbReference type="EMBL" id="AP009380">
    <property type="protein sequence ID" value="BAG33825.1"/>
    <property type="molecule type" value="Genomic_DNA"/>
</dbReference>
<feature type="transmembrane region" description="Helical" evidence="1">
    <location>
        <begin position="42"/>
        <end position="61"/>
    </location>
</feature>
<organism evidence="2 3">
    <name type="scientific">Porphyromonas gingivalis (strain ATCC 33277 / DSM 20709 / CIP 103683 / JCM 12257 / NCTC 11834 / 2561)</name>
    <dbReference type="NCBI Taxonomy" id="431947"/>
    <lineage>
        <taxon>Bacteria</taxon>
        <taxon>Pseudomonadati</taxon>
        <taxon>Bacteroidota</taxon>
        <taxon>Bacteroidia</taxon>
        <taxon>Bacteroidales</taxon>
        <taxon>Porphyromonadaceae</taxon>
        <taxon>Porphyromonas</taxon>
    </lineage>
</organism>
<name>B2RKD0_PORG3</name>
<keyword evidence="1" id="KW-0812">Transmembrane</keyword>
<dbReference type="BioCyc" id="PGIN431947:G1G2V-1490-MONOMER"/>
<keyword evidence="1" id="KW-1133">Transmembrane helix</keyword>
<protein>
    <submittedName>
        <fullName evidence="2">Uncharacterized protein</fullName>
    </submittedName>
</protein>
<dbReference type="AlphaFoldDB" id="B2RKD0"/>
<keyword evidence="1" id="KW-0472">Membrane</keyword>
<proteinExistence type="predicted"/>
<evidence type="ECO:0000313" key="2">
    <source>
        <dbReference type="EMBL" id="BAG33825.1"/>
    </source>
</evidence>